<reference evidence="1" key="2">
    <citation type="journal article" date="2015" name="Fish Shellfish Immunol.">
        <title>Early steps in the European eel (Anguilla anguilla)-Vibrio vulnificus interaction in the gills: Role of the RtxA13 toxin.</title>
        <authorList>
            <person name="Callol A."/>
            <person name="Pajuelo D."/>
            <person name="Ebbesson L."/>
            <person name="Teles M."/>
            <person name="MacKenzie S."/>
            <person name="Amaro C."/>
        </authorList>
    </citation>
    <scope>NUCLEOTIDE SEQUENCE</scope>
</reference>
<reference evidence="1" key="1">
    <citation type="submission" date="2014-11" db="EMBL/GenBank/DDBJ databases">
        <authorList>
            <person name="Amaro Gonzalez C."/>
        </authorList>
    </citation>
    <scope>NUCLEOTIDE SEQUENCE</scope>
</reference>
<dbReference type="EMBL" id="GBXM01063106">
    <property type="protein sequence ID" value="JAH45471.1"/>
    <property type="molecule type" value="Transcribed_RNA"/>
</dbReference>
<dbReference type="AlphaFoldDB" id="A0A0E9SVZ9"/>
<evidence type="ECO:0000313" key="1">
    <source>
        <dbReference type="EMBL" id="JAH45471.1"/>
    </source>
</evidence>
<accession>A0A0E9SVZ9</accession>
<sequence length="47" mass="5560">MICVYFSHTCLLLYYTNLQRPNRDQCLYILADGTLFACSFFIKWCAV</sequence>
<name>A0A0E9SVZ9_ANGAN</name>
<protein>
    <submittedName>
        <fullName evidence="1">Uncharacterized protein</fullName>
    </submittedName>
</protein>
<proteinExistence type="predicted"/>
<organism evidence="1">
    <name type="scientific">Anguilla anguilla</name>
    <name type="common">European freshwater eel</name>
    <name type="synonym">Muraena anguilla</name>
    <dbReference type="NCBI Taxonomy" id="7936"/>
    <lineage>
        <taxon>Eukaryota</taxon>
        <taxon>Metazoa</taxon>
        <taxon>Chordata</taxon>
        <taxon>Craniata</taxon>
        <taxon>Vertebrata</taxon>
        <taxon>Euteleostomi</taxon>
        <taxon>Actinopterygii</taxon>
        <taxon>Neopterygii</taxon>
        <taxon>Teleostei</taxon>
        <taxon>Anguilliformes</taxon>
        <taxon>Anguillidae</taxon>
        <taxon>Anguilla</taxon>
    </lineage>
</organism>